<evidence type="ECO:0000256" key="3">
    <source>
        <dbReference type="PIRSR" id="PIRSR001365-1"/>
    </source>
</evidence>
<dbReference type="CDD" id="cd00408">
    <property type="entry name" value="DHDPS-like"/>
    <property type="match status" value="1"/>
</dbReference>
<dbReference type="InterPro" id="IPR013785">
    <property type="entry name" value="Aldolase_TIM"/>
</dbReference>
<gene>
    <name evidence="5" type="primary">hoga1</name>
    <name evidence="5" type="ORF">Bhyg_01788</name>
</gene>
<sequence>MNKGKLNLRGICVAIATPFQNNPEQSVNYDKLKENVAKWEKIPFAGYCVGGSYGEWPYLTNDEKIQILKTVKSSVHPSKFVMAGTTSESTKQSLDLSLAAAEAGADAILLQTPHYFRLRMTQDSIVEHFTTIADAIPIPVVIYNNVGCTGIDMGVDTIDILSNHPNIIGVKDGNVFKLGAIVEKTKHKEFQVIASSAGDLLPALLMGCCGGMSGLANILGGPICEMFALAQSDEWRKAAEIEKRLVLPDFLVC</sequence>
<proteinExistence type="predicted"/>
<keyword evidence="2" id="KW-0456">Lyase</keyword>
<dbReference type="SMART" id="SM01130">
    <property type="entry name" value="DHDPS"/>
    <property type="match status" value="1"/>
</dbReference>
<dbReference type="AlphaFoldDB" id="A0A9Q0NA70"/>
<name>A0A9Q0NA70_9DIPT</name>
<evidence type="ECO:0000256" key="2">
    <source>
        <dbReference type="ARBA" id="ARBA00023239"/>
    </source>
</evidence>
<feature type="non-terminal residue" evidence="5">
    <location>
        <position position="253"/>
    </location>
</feature>
<dbReference type="GO" id="GO:0008700">
    <property type="term" value="F:(R,S)-4-hydroxy-2-oxoglutarate aldolase activity"/>
    <property type="evidence" value="ECO:0007669"/>
    <property type="project" value="TreeGrafter"/>
</dbReference>
<dbReference type="Pfam" id="PF00701">
    <property type="entry name" value="DHDPS"/>
    <property type="match status" value="1"/>
</dbReference>
<dbReference type="Proteomes" id="UP001151699">
    <property type="component" value="Chromosome A"/>
</dbReference>
<reference evidence="5" key="1">
    <citation type="submission" date="2022-07" db="EMBL/GenBank/DDBJ databases">
        <authorList>
            <person name="Trinca V."/>
            <person name="Uliana J.V.C."/>
            <person name="Torres T.T."/>
            <person name="Ward R.J."/>
            <person name="Monesi N."/>
        </authorList>
    </citation>
    <scope>NUCLEOTIDE SEQUENCE</scope>
    <source>
        <strain evidence="5">HSMRA1968</strain>
        <tissue evidence="5">Whole embryos</tissue>
    </source>
</reference>
<evidence type="ECO:0000256" key="4">
    <source>
        <dbReference type="PIRSR" id="PIRSR001365-2"/>
    </source>
</evidence>
<dbReference type="PANTHER" id="PTHR12128:SF66">
    <property type="entry name" value="4-HYDROXY-2-OXOGLUTARATE ALDOLASE, MITOCHONDRIAL"/>
    <property type="match status" value="1"/>
</dbReference>
<dbReference type="GO" id="GO:0009436">
    <property type="term" value="P:glyoxylate catabolic process"/>
    <property type="evidence" value="ECO:0007669"/>
    <property type="project" value="TreeGrafter"/>
</dbReference>
<feature type="binding site" evidence="4">
    <location>
        <position position="212"/>
    </location>
    <ligand>
        <name>pyruvate</name>
        <dbReference type="ChEBI" id="CHEBI:15361"/>
    </ligand>
</feature>
<dbReference type="InterPro" id="IPR002220">
    <property type="entry name" value="DapA-like"/>
</dbReference>
<dbReference type="GO" id="GO:0008840">
    <property type="term" value="F:4-hydroxy-tetrahydrodipicolinate synthase activity"/>
    <property type="evidence" value="ECO:0007669"/>
    <property type="project" value="TreeGrafter"/>
</dbReference>
<dbReference type="Gene3D" id="3.20.20.70">
    <property type="entry name" value="Aldolase class I"/>
    <property type="match status" value="1"/>
</dbReference>
<dbReference type="SUPFAM" id="SSF51569">
    <property type="entry name" value="Aldolase"/>
    <property type="match status" value="1"/>
</dbReference>
<evidence type="ECO:0000313" key="6">
    <source>
        <dbReference type="Proteomes" id="UP001151699"/>
    </source>
</evidence>
<evidence type="ECO:0000313" key="5">
    <source>
        <dbReference type="EMBL" id="KAJ6646575.1"/>
    </source>
</evidence>
<dbReference type="GO" id="GO:0005739">
    <property type="term" value="C:mitochondrion"/>
    <property type="evidence" value="ECO:0007669"/>
    <property type="project" value="TreeGrafter"/>
</dbReference>
<accession>A0A9Q0NA70</accession>
<comment type="subunit">
    <text evidence="1">Homotetramer.</text>
</comment>
<evidence type="ECO:0000256" key="1">
    <source>
        <dbReference type="ARBA" id="ARBA00011881"/>
    </source>
</evidence>
<keyword evidence="6" id="KW-1185">Reference proteome</keyword>
<dbReference type="OrthoDB" id="191315at2759"/>
<dbReference type="PIRSF" id="PIRSF001365">
    <property type="entry name" value="DHDPS"/>
    <property type="match status" value="1"/>
</dbReference>
<dbReference type="PANTHER" id="PTHR12128">
    <property type="entry name" value="DIHYDRODIPICOLINATE SYNTHASE"/>
    <property type="match status" value="1"/>
</dbReference>
<protein>
    <submittedName>
        <fullName evidence="5">4-hydroxy-2-oxoglutarate aldolase, mitochondrial</fullName>
    </submittedName>
</protein>
<organism evidence="5 6">
    <name type="scientific">Pseudolycoriella hygida</name>
    <dbReference type="NCBI Taxonomy" id="35572"/>
    <lineage>
        <taxon>Eukaryota</taxon>
        <taxon>Metazoa</taxon>
        <taxon>Ecdysozoa</taxon>
        <taxon>Arthropoda</taxon>
        <taxon>Hexapoda</taxon>
        <taxon>Insecta</taxon>
        <taxon>Pterygota</taxon>
        <taxon>Neoptera</taxon>
        <taxon>Endopterygota</taxon>
        <taxon>Diptera</taxon>
        <taxon>Nematocera</taxon>
        <taxon>Sciaroidea</taxon>
        <taxon>Sciaridae</taxon>
        <taxon>Pseudolycoriella</taxon>
    </lineage>
</organism>
<dbReference type="EMBL" id="WJQU01000001">
    <property type="protein sequence ID" value="KAJ6646575.1"/>
    <property type="molecule type" value="Genomic_DNA"/>
</dbReference>
<comment type="caution">
    <text evidence="5">The sequence shown here is derived from an EMBL/GenBank/DDBJ whole genome shotgun (WGS) entry which is preliminary data.</text>
</comment>
<feature type="active site" description="Schiff-base intermediate with substrate" evidence="3">
    <location>
        <position position="171"/>
    </location>
</feature>
<dbReference type="PRINTS" id="PR00146">
    <property type="entry name" value="DHPICSNTHASE"/>
</dbReference>
<feature type="active site" description="Proton donor/acceptor" evidence="3">
    <location>
        <position position="143"/>
    </location>
</feature>